<reference evidence="1 2" key="1">
    <citation type="submission" date="2024-01" db="EMBL/GenBank/DDBJ databases">
        <title>A draft genome for a cacao thread blight-causing isolate of Paramarasmius palmivorus.</title>
        <authorList>
            <person name="Baruah I.K."/>
            <person name="Bukari Y."/>
            <person name="Amoako-Attah I."/>
            <person name="Meinhardt L.W."/>
            <person name="Bailey B.A."/>
            <person name="Cohen S.P."/>
        </authorList>
    </citation>
    <scope>NUCLEOTIDE SEQUENCE [LARGE SCALE GENOMIC DNA]</scope>
    <source>
        <strain evidence="1 2">GH-12</strain>
    </source>
</reference>
<evidence type="ECO:0000313" key="1">
    <source>
        <dbReference type="EMBL" id="KAK7021330.1"/>
    </source>
</evidence>
<organism evidence="1 2">
    <name type="scientific">Paramarasmius palmivorus</name>
    <dbReference type="NCBI Taxonomy" id="297713"/>
    <lineage>
        <taxon>Eukaryota</taxon>
        <taxon>Fungi</taxon>
        <taxon>Dikarya</taxon>
        <taxon>Basidiomycota</taxon>
        <taxon>Agaricomycotina</taxon>
        <taxon>Agaricomycetes</taxon>
        <taxon>Agaricomycetidae</taxon>
        <taxon>Agaricales</taxon>
        <taxon>Marasmiineae</taxon>
        <taxon>Marasmiaceae</taxon>
        <taxon>Paramarasmius</taxon>
    </lineage>
</organism>
<proteinExistence type="predicted"/>
<accession>A0AAW0B6K9</accession>
<keyword evidence="2" id="KW-1185">Reference proteome</keyword>
<dbReference type="Proteomes" id="UP001383192">
    <property type="component" value="Unassembled WGS sequence"/>
</dbReference>
<evidence type="ECO:0000313" key="2">
    <source>
        <dbReference type="Proteomes" id="UP001383192"/>
    </source>
</evidence>
<sequence length="206" mass="22832">MSFFPLNSWEHFISVSVPAHQELLNRIVDSFPRTTNGLLGTLTTDGNYGARQMELFLLRNIAEYPISMQRSLPNTPLLTSRFRSNVALIVETMKSVVFDESVRSTLAFVMQCPVGYSAAEMDLRHVPSQQLWAAEVIRLETSITNRVGSGVQEVASRYDLASINLLRTDLATLLGVVVIYGRELHDAADAVLTMVPMAQWQGGSGE</sequence>
<gene>
    <name evidence="1" type="ORF">VNI00_017432</name>
</gene>
<protein>
    <submittedName>
        <fullName evidence="1">Uncharacterized protein</fullName>
    </submittedName>
</protein>
<dbReference type="AlphaFoldDB" id="A0AAW0B6K9"/>
<name>A0AAW0B6K9_9AGAR</name>
<comment type="caution">
    <text evidence="1">The sequence shown here is derived from an EMBL/GenBank/DDBJ whole genome shotgun (WGS) entry which is preliminary data.</text>
</comment>
<dbReference type="EMBL" id="JAYKXP010000172">
    <property type="protein sequence ID" value="KAK7021330.1"/>
    <property type="molecule type" value="Genomic_DNA"/>
</dbReference>